<dbReference type="Gene3D" id="3.40.50.10420">
    <property type="entry name" value="NagB/RpiA/CoA transferase-like"/>
    <property type="match status" value="1"/>
</dbReference>
<dbReference type="InterPro" id="IPR037171">
    <property type="entry name" value="NagB/RpiA_transferase-like"/>
</dbReference>
<dbReference type="InterPro" id="IPR024185">
    <property type="entry name" value="FTHF_cligase-like_sf"/>
</dbReference>
<evidence type="ECO:0000259" key="1">
    <source>
        <dbReference type="Pfam" id="PF02589"/>
    </source>
</evidence>
<dbReference type="SUPFAM" id="SSF100950">
    <property type="entry name" value="NagB/RpiA/CoA transferase-like"/>
    <property type="match status" value="1"/>
</dbReference>
<gene>
    <name evidence="2" type="ORF">METZ01_LOCUS10851</name>
</gene>
<dbReference type="PANTHER" id="PTHR43682:SF1">
    <property type="entry name" value="LACTATE UTILIZATION PROTEIN C"/>
    <property type="match status" value="1"/>
</dbReference>
<dbReference type="PANTHER" id="PTHR43682">
    <property type="entry name" value="LACTATE UTILIZATION PROTEIN C"/>
    <property type="match status" value="1"/>
</dbReference>
<proteinExistence type="predicted"/>
<feature type="domain" description="LUD" evidence="1">
    <location>
        <begin position="2"/>
        <end position="175"/>
    </location>
</feature>
<dbReference type="InterPro" id="IPR003741">
    <property type="entry name" value="LUD_dom"/>
</dbReference>
<name>A0A381NU34_9ZZZZ</name>
<accession>A0A381NU34</accession>
<evidence type="ECO:0000313" key="2">
    <source>
        <dbReference type="EMBL" id="SUZ57997.1"/>
    </source>
</evidence>
<sequence>MIAKLSEKLQSARAETCVLSDAELIDWLNEELPKRGIRNILIGTSIAKQISQYINNEIEVLKYEDSYESWSEKLFNETDASITTTIGAIAESGSIVLHPTPHEPRLMSLVPNIHIALVYEDTIYETFDQIISTQHWSENMPTNALLISGPSKTADIEQVLAYGVHGPKELIVLILTS</sequence>
<protein>
    <recommendedName>
        <fullName evidence="1">LUD domain-containing protein</fullName>
    </recommendedName>
</protein>
<reference evidence="2" key="1">
    <citation type="submission" date="2018-05" db="EMBL/GenBank/DDBJ databases">
        <authorList>
            <person name="Lanie J.A."/>
            <person name="Ng W.-L."/>
            <person name="Kazmierczak K.M."/>
            <person name="Andrzejewski T.M."/>
            <person name="Davidsen T.M."/>
            <person name="Wayne K.J."/>
            <person name="Tettelin H."/>
            <person name="Glass J.I."/>
            <person name="Rusch D."/>
            <person name="Podicherti R."/>
            <person name="Tsui H.-C.T."/>
            <person name="Winkler M.E."/>
        </authorList>
    </citation>
    <scope>NUCLEOTIDE SEQUENCE</scope>
</reference>
<dbReference type="Pfam" id="PF02589">
    <property type="entry name" value="LUD_dom"/>
    <property type="match status" value="1"/>
</dbReference>
<organism evidence="2">
    <name type="scientific">marine metagenome</name>
    <dbReference type="NCBI Taxonomy" id="408172"/>
    <lineage>
        <taxon>unclassified sequences</taxon>
        <taxon>metagenomes</taxon>
        <taxon>ecological metagenomes</taxon>
    </lineage>
</organism>
<dbReference type="AlphaFoldDB" id="A0A381NU34"/>
<dbReference type="EMBL" id="UINC01000591">
    <property type="protein sequence ID" value="SUZ57997.1"/>
    <property type="molecule type" value="Genomic_DNA"/>
</dbReference>